<proteinExistence type="predicted"/>
<accession>A0A1H9TA46</accession>
<evidence type="ECO:0000313" key="1">
    <source>
        <dbReference type="EMBL" id="SER93794.1"/>
    </source>
</evidence>
<keyword evidence="2" id="KW-1185">Reference proteome</keyword>
<organism evidence="1 2">
    <name type="scientific">Gracilibacillus ureilyticus</name>
    <dbReference type="NCBI Taxonomy" id="531814"/>
    <lineage>
        <taxon>Bacteria</taxon>
        <taxon>Bacillati</taxon>
        <taxon>Bacillota</taxon>
        <taxon>Bacilli</taxon>
        <taxon>Bacillales</taxon>
        <taxon>Bacillaceae</taxon>
        <taxon>Gracilibacillus</taxon>
    </lineage>
</organism>
<gene>
    <name evidence="1" type="ORF">SAMN04487944_11352</name>
</gene>
<dbReference type="EMBL" id="FOGL01000013">
    <property type="protein sequence ID" value="SER93794.1"/>
    <property type="molecule type" value="Genomic_DNA"/>
</dbReference>
<dbReference type="Proteomes" id="UP000199687">
    <property type="component" value="Unassembled WGS sequence"/>
</dbReference>
<evidence type="ECO:0000313" key="2">
    <source>
        <dbReference type="Proteomes" id="UP000199687"/>
    </source>
</evidence>
<dbReference type="AlphaFoldDB" id="A0A1H9TA46"/>
<protein>
    <submittedName>
        <fullName evidence="1">Uncharacterized protein</fullName>
    </submittedName>
</protein>
<dbReference type="STRING" id="531814.SAMN04487944_11352"/>
<reference evidence="1 2" key="1">
    <citation type="submission" date="2016-10" db="EMBL/GenBank/DDBJ databases">
        <authorList>
            <person name="de Groot N.N."/>
        </authorList>
    </citation>
    <scope>NUCLEOTIDE SEQUENCE [LARGE SCALE GENOMIC DNA]</scope>
    <source>
        <strain evidence="1 2">CGMCC 1.7727</strain>
    </source>
</reference>
<sequence>MTKKVMKLFKEATDTVVLDTYSFCNGGKGNRTDQMGIKKIYDDIKLPQWYEKDAYKKIIPILEEEFDEVKTIKDECSKCSYFSS</sequence>
<name>A0A1H9TA46_9BACI</name>